<dbReference type="EMBL" id="VSWD01000001">
    <property type="protein sequence ID" value="KAK3109024.1"/>
    <property type="molecule type" value="Genomic_DNA"/>
</dbReference>
<keyword evidence="2" id="KW-1133">Transmembrane helix</keyword>
<dbReference type="PANTHER" id="PTHR33844">
    <property type="entry name" value="SULFOTRANSFER_1 DOMAIN-CONTAINING PROTEIN"/>
    <property type="match status" value="1"/>
</dbReference>
<evidence type="ECO:0008006" key="5">
    <source>
        <dbReference type="Google" id="ProtNLM"/>
    </source>
</evidence>
<proteinExistence type="predicted"/>
<sequence>MSMRDRNYHTTMDPKKTDGKHLENMSKAMNKAREYIILLMTYFLYKLIRFVVLTFQKFTWAVTGVERTRKDAKSGLMFKQSAHVQHIFWRRKLITSTVSDPTDFITTHKYFKHPNYVLKPTVSLYCITKEEAVFVELNEKVNLYRLDSNNNVELFYAKQFENAHSLITMPLACFHKIAQDLGKPKIPIICISSTGHCGATLLCRVLGQLPGMIVVNEPDAFTSLAFLNKSNVFGKGEYEQLLPSAMRLLCKPDDRAGIFLVKTRPCCTCQMEDIYRYFPQMYQIFVYRNSLKTVSSSLNIFAKEPITMVGKYFIDNKILSTIFPCFRWTLYRYFCQVLARENDSTEAKAFSSVGIFTLAWAANVSRCLDHVDSRVPLIPVLYEDMMKSPRKTCAVLFDILELRPEYIATAMEGFRITTNNTVQSSGTAMSDSRKSIPHEFRTEADAILKRYGLPKLGERFEIPGVLDFETNKFNRMTRDRIF</sequence>
<gene>
    <name evidence="3" type="ORF">FSP39_021401</name>
</gene>
<feature type="region of interest" description="Disordered" evidence="1">
    <location>
        <begin position="1"/>
        <end position="21"/>
    </location>
</feature>
<keyword evidence="2" id="KW-0812">Transmembrane</keyword>
<dbReference type="Proteomes" id="UP001186944">
    <property type="component" value="Unassembled WGS sequence"/>
</dbReference>
<protein>
    <recommendedName>
        <fullName evidence="5">Sulfotransferase domain-containing protein</fullName>
    </recommendedName>
</protein>
<dbReference type="PANTHER" id="PTHR33844:SF1">
    <property type="entry name" value="SULFOTRANSFERASE DOMAIN-CONTAINING PROTEIN"/>
    <property type="match status" value="1"/>
</dbReference>
<keyword evidence="2" id="KW-0472">Membrane</keyword>
<dbReference type="AlphaFoldDB" id="A0AA88YPC3"/>
<name>A0AA88YPC3_PINIB</name>
<organism evidence="3 4">
    <name type="scientific">Pinctada imbricata</name>
    <name type="common">Atlantic pearl-oyster</name>
    <name type="synonym">Pinctada martensii</name>
    <dbReference type="NCBI Taxonomy" id="66713"/>
    <lineage>
        <taxon>Eukaryota</taxon>
        <taxon>Metazoa</taxon>
        <taxon>Spiralia</taxon>
        <taxon>Lophotrochozoa</taxon>
        <taxon>Mollusca</taxon>
        <taxon>Bivalvia</taxon>
        <taxon>Autobranchia</taxon>
        <taxon>Pteriomorphia</taxon>
        <taxon>Pterioida</taxon>
        <taxon>Pterioidea</taxon>
        <taxon>Pteriidae</taxon>
        <taxon>Pinctada</taxon>
    </lineage>
</organism>
<reference evidence="3" key="1">
    <citation type="submission" date="2019-08" db="EMBL/GenBank/DDBJ databases">
        <title>The improved chromosome-level genome for the pearl oyster Pinctada fucata martensii using PacBio sequencing and Hi-C.</title>
        <authorList>
            <person name="Zheng Z."/>
        </authorList>
    </citation>
    <scope>NUCLEOTIDE SEQUENCE</scope>
    <source>
        <strain evidence="3">ZZ-2019</strain>
        <tissue evidence="3">Adductor muscle</tissue>
    </source>
</reference>
<evidence type="ECO:0000313" key="3">
    <source>
        <dbReference type="EMBL" id="KAK3109024.1"/>
    </source>
</evidence>
<dbReference type="InterPro" id="IPR027417">
    <property type="entry name" value="P-loop_NTPase"/>
</dbReference>
<comment type="caution">
    <text evidence="3">The sequence shown here is derived from an EMBL/GenBank/DDBJ whole genome shotgun (WGS) entry which is preliminary data.</text>
</comment>
<dbReference type="SUPFAM" id="SSF52540">
    <property type="entry name" value="P-loop containing nucleoside triphosphate hydrolases"/>
    <property type="match status" value="1"/>
</dbReference>
<evidence type="ECO:0000256" key="2">
    <source>
        <dbReference type="SAM" id="Phobius"/>
    </source>
</evidence>
<evidence type="ECO:0000256" key="1">
    <source>
        <dbReference type="SAM" id="MobiDB-lite"/>
    </source>
</evidence>
<accession>A0AA88YPC3</accession>
<evidence type="ECO:0000313" key="4">
    <source>
        <dbReference type="Proteomes" id="UP001186944"/>
    </source>
</evidence>
<dbReference type="Gene3D" id="3.40.50.300">
    <property type="entry name" value="P-loop containing nucleotide triphosphate hydrolases"/>
    <property type="match status" value="1"/>
</dbReference>
<feature type="transmembrane region" description="Helical" evidence="2">
    <location>
        <begin position="35"/>
        <end position="55"/>
    </location>
</feature>
<keyword evidence="4" id="KW-1185">Reference proteome</keyword>